<dbReference type="PANTHER" id="PTHR35043:SF7">
    <property type="entry name" value="TRANSCRIPTION FACTOR DOMAIN-CONTAINING PROTEIN"/>
    <property type="match status" value="1"/>
</dbReference>
<dbReference type="OrthoDB" id="9451547at2759"/>
<dbReference type="Proteomes" id="UP000054097">
    <property type="component" value="Unassembled WGS sequence"/>
</dbReference>
<dbReference type="EMBL" id="KN824521">
    <property type="protein sequence ID" value="KIM19872.1"/>
    <property type="molecule type" value="Genomic_DNA"/>
</dbReference>
<evidence type="ECO:0000256" key="1">
    <source>
        <dbReference type="SAM" id="SignalP"/>
    </source>
</evidence>
<reference evidence="2 3" key="1">
    <citation type="submission" date="2014-04" db="EMBL/GenBank/DDBJ databases">
        <authorList>
            <consortium name="DOE Joint Genome Institute"/>
            <person name="Kuo A."/>
            <person name="Zuccaro A."/>
            <person name="Kohler A."/>
            <person name="Nagy L.G."/>
            <person name="Floudas D."/>
            <person name="Copeland A."/>
            <person name="Barry K.W."/>
            <person name="Cichocki N."/>
            <person name="Veneault-Fourrey C."/>
            <person name="LaButti K."/>
            <person name="Lindquist E.A."/>
            <person name="Lipzen A."/>
            <person name="Lundell T."/>
            <person name="Morin E."/>
            <person name="Murat C."/>
            <person name="Sun H."/>
            <person name="Tunlid A."/>
            <person name="Henrissat B."/>
            <person name="Grigoriev I.V."/>
            <person name="Hibbett D.S."/>
            <person name="Martin F."/>
            <person name="Nordberg H.P."/>
            <person name="Cantor M.N."/>
            <person name="Hua S.X."/>
        </authorList>
    </citation>
    <scope>NUCLEOTIDE SEQUENCE [LARGE SCALE GENOMIC DNA]</scope>
    <source>
        <strain evidence="2 3">MAFF 305830</strain>
    </source>
</reference>
<evidence type="ECO:0000313" key="3">
    <source>
        <dbReference type="Proteomes" id="UP000054097"/>
    </source>
</evidence>
<organism evidence="2 3">
    <name type="scientific">Serendipita vermifera MAFF 305830</name>
    <dbReference type="NCBI Taxonomy" id="933852"/>
    <lineage>
        <taxon>Eukaryota</taxon>
        <taxon>Fungi</taxon>
        <taxon>Dikarya</taxon>
        <taxon>Basidiomycota</taxon>
        <taxon>Agaricomycotina</taxon>
        <taxon>Agaricomycetes</taxon>
        <taxon>Sebacinales</taxon>
        <taxon>Serendipitaceae</taxon>
        <taxon>Serendipita</taxon>
    </lineage>
</organism>
<protein>
    <submittedName>
        <fullName evidence="2">Uncharacterized protein</fullName>
    </submittedName>
</protein>
<name>A0A0C2WQG0_SERVB</name>
<reference evidence="3" key="2">
    <citation type="submission" date="2015-01" db="EMBL/GenBank/DDBJ databases">
        <title>Evolutionary Origins and Diversification of the Mycorrhizal Mutualists.</title>
        <authorList>
            <consortium name="DOE Joint Genome Institute"/>
            <consortium name="Mycorrhizal Genomics Consortium"/>
            <person name="Kohler A."/>
            <person name="Kuo A."/>
            <person name="Nagy L.G."/>
            <person name="Floudas D."/>
            <person name="Copeland A."/>
            <person name="Barry K.W."/>
            <person name="Cichocki N."/>
            <person name="Veneault-Fourrey C."/>
            <person name="LaButti K."/>
            <person name="Lindquist E.A."/>
            <person name="Lipzen A."/>
            <person name="Lundell T."/>
            <person name="Morin E."/>
            <person name="Murat C."/>
            <person name="Riley R."/>
            <person name="Ohm R."/>
            <person name="Sun H."/>
            <person name="Tunlid A."/>
            <person name="Henrissat B."/>
            <person name="Grigoriev I.V."/>
            <person name="Hibbett D.S."/>
            <person name="Martin F."/>
        </authorList>
    </citation>
    <scope>NUCLEOTIDE SEQUENCE [LARGE SCALE GENOMIC DNA]</scope>
    <source>
        <strain evidence="3">MAFF 305830</strain>
    </source>
</reference>
<keyword evidence="1" id="KW-0732">Signal</keyword>
<keyword evidence="3" id="KW-1185">Reference proteome</keyword>
<dbReference type="STRING" id="933852.A0A0C2WQG0"/>
<gene>
    <name evidence="2" type="ORF">M408DRAFT_82910</name>
</gene>
<dbReference type="HOGENOM" id="CLU_135187_0_0_1"/>
<sequence length="145" mass="16856">MLILFLAYAITKSVHSEAGLIRAPIELRDIAPCDDLNSQRSIWSIVWSCISTRFLCTWVAVHPNVHFKPGKQDKKRYKKWLRDPLYDFFTYKLPLFLWALLVPEYILSWAARQYIQAGIISKKGTVPGWTRSHGFFLIMGGIHLF</sequence>
<accession>A0A0C2WQG0</accession>
<dbReference type="AlphaFoldDB" id="A0A0C2WQG0"/>
<proteinExistence type="predicted"/>
<feature type="non-terminal residue" evidence="2">
    <location>
        <position position="145"/>
    </location>
</feature>
<feature type="signal peptide" evidence="1">
    <location>
        <begin position="1"/>
        <end position="16"/>
    </location>
</feature>
<evidence type="ECO:0000313" key="2">
    <source>
        <dbReference type="EMBL" id="KIM19872.1"/>
    </source>
</evidence>
<dbReference type="PANTHER" id="PTHR35043">
    <property type="entry name" value="TRANSCRIPTION FACTOR DOMAIN-CONTAINING PROTEIN"/>
    <property type="match status" value="1"/>
</dbReference>
<feature type="chain" id="PRO_5002170319" evidence="1">
    <location>
        <begin position="17"/>
        <end position="145"/>
    </location>
</feature>